<protein>
    <submittedName>
        <fullName evidence="6">Glycosyltransferase</fullName>
    </submittedName>
</protein>
<evidence type="ECO:0000313" key="6">
    <source>
        <dbReference type="EMBL" id="KUK85663.1"/>
    </source>
</evidence>
<evidence type="ECO:0000256" key="1">
    <source>
        <dbReference type="ARBA" id="ARBA00006739"/>
    </source>
</evidence>
<keyword evidence="4" id="KW-1133">Transmembrane helix</keyword>
<dbReference type="CDD" id="cd06423">
    <property type="entry name" value="CESA_like"/>
    <property type="match status" value="1"/>
</dbReference>
<feature type="domain" description="Glycosyltransferase 2-like" evidence="5">
    <location>
        <begin position="62"/>
        <end position="231"/>
    </location>
</feature>
<sequence>MANLIVSIRFYNYMILGYFLTICSIYLVLNIISFKAIRKYTHKITHIELKNVFRFSNTKPISLIVPAYNEGNTIIDSTKAFLQLEYPEFQIIVVNDGSKDDTLDKLITHFSMKKVHFGVIENLNTKPLRGVYMSSKYPSLIVLDKENGGKADAINAGINISKNPLICVVDADSILERDCLLKIAHPFMENENTIAVGGIVRIANGCKVKYGRVLEIGPPKSWLGKIQVVEYLRAFLFGRTGFDSLNAMLIISGAFGCFKREALIKVGGYKSDSLGEDMEIVVKMHEIIRKNNPKARITFVPDPICWTLVPENFPSLRSQRIRWQKGTVQSLGLHKKLFLNPKYGWVGLLAFPYFTIFEMFGPIIEFSGYVIVILSYLLRITDVSFVVVFFTAAVLYGIVLSILSVILEEMSFRKYPKGVHLFILFCASVLENLGYRQLLTWWRFQAMVEYLFGARSWGKIEKKGFTVL</sequence>
<dbReference type="SUPFAM" id="SSF53448">
    <property type="entry name" value="Nucleotide-diphospho-sugar transferases"/>
    <property type="match status" value="1"/>
</dbReference>
<dbReference type="PATRIC" id="fig|1635277.3.peg.1099"/>
<keyword evidence="3 6" id="KW-0808">Transferase</keyword>
<name>A0A101HZW4_UNCT6</name>
<reference evidence="7" key="1">
    <citation type="journal article" date="2015" name="MBio">
        <title>Genome-Resolved Metagenomic Analysis Reveals Roles for Candidate Phyla and Other Microbial Community Members in Biogeochemical Transformations in Oil Reservoirs.</title>
        <authorList>
            <person name="Hu P."/>
            <person name="Tom L."/>
            <person name="Singh A."/>
            <person name="Thomas B.C."/>
            <person name="Baker B.J."/>
            <person name="Piceno Y.M."/>
            <person name="Andersen G.L."/>
            <person name="Banfield J.F."/>
        </authorList>
    </citation>
    <scope>NUCLEOTIDE SEQUENCE [LARGE SCALE GENOMIC DNA]</scope>
</reference>
<comment type="caution">
    <text evidence="6">The sequence shown here is derived from an EMBL/GenBank/DDBJ whole genome shotgun (WGS) entry which is preliminary data.</text>
</comment>
<dbReference type="InterPro" id="IPR029044">
    <property type="entry name" value="Nucleotide-diphossugar_trans"/>
</dbReference>
<comment type="similarity">
    <text evidence="1">Belongs to the glycosyltransferase 2 family.</text>
</comment>
<feature type="transmembrane region" description="Helical" evidence="4">
    <location>
        <begin position="345"/>
        <end position="378"/>
    </location>
</feature>
<dbReference type="Pfam" id="PF03142">
    <property type="entry name" value="Chitin_synth_2"/>
    <property type="match status" value="1"/>
</dbReference>
<evidence type="ECO:0000256" key="2">
    <source>
        <dbReference type="ARBA" id="ARBA00022676"/>
    </source>
</evidence>
<dbReference type="InterPro" id="IPR001173">
    <property type="entry name" value="Glyco_trans_2-like"/>
</dbReference>
<organism evidence="6 7">
    <name type="scientific">candidate division TA06 bacterium 34_109</name>
    <dbReference type="NCBI Taxonomy" id="1635277"/>
    <lineage>
        <taxon>Bacteria</taxon>
        <taxon>Bacteria division TA06</taxon>
    </lineage>
</organism>
<keyword evidence="2" id="KW-0328">Glycosyltransferase</keyword>
<gene>
    <name evidence="6" type="ORF">XE03_1949</name>
</gene>
<feature type="transmembrane region" description="Helical" evidence="4">
    <location>
        <begin position="12"/>
        <end position="34"/>
    </location>
</feature>
<evidence type="ECO:0000256" key="3">
    <source>
        <dbReference type="ARBA" id="ARBA00022679"/>
    </source>
</evidence>
<accession>A0A101HZW4</accession>
<keyword evidence="4" id="KW-0472">Membrane</keyword>
<dbReference type="PANTHER" id="PTHR43630:SF1">
    <property type="entry name" value="POLY-BETA-1,6-N-ACETYL-D-GLUCOSAMINE SYNTHASE"/>
    <property type="match status" value="1"/>
</dbReference>
<dbReference type="GO" id="GO:0016757">
    <property type="term" value="F:glycosyltransferase activity"/>
    <property type="evidence" value="ECO:0007669"/>
    <property type="project" value="UniProtKB-KW"/>
</dbReference>
<dbReference type="EMBL" id="LGGX01000050">
    <property type="protein sequence ID" value="KUK85663.1"/>
    <property type="molecule type" value="Genomic_DNA"/>
</dbReference>
<dbReference type="Proteomes" id="UP000053467">
    <property type="component" value="Unassembled WGS sequence"/>
</dbReference>
<dbReference type="AlphaFoldDB" id="A0A101HZW4"/>
<evidence type="ECO:0000313" key="7">
    <source>
        <dbReference type="Proteomes" id="UP000053467"/>
    </source>
</evidence>
<dbReference type="PANTHER" id="PTHR43630">
    <property type="entry name" value="POLY-BETA-1,6-N-ACETYL-D-GLUCOSAMINE SYNTHASE"/>
    <property type="match status" value="1"/>
</dbReference>
<feature type="transmembrane region" description="Helical" evidence="4">
    <location>
        <begin position="384"/>
        <end position="407"/>
    </location>
</feature>
<dbReference type="Gene3D" id="3.90.550.10">
    <property type="entry name" value="Spore Coat Polysaccharide Biosynthesis Protein SpsA, Chain A"/>
    <property type="match status" value="1"/>
</dbReference>
<keyword evidence="4" id="KW-0812">Transmembrane</keyword>
<proteinExistence type="inferred from homology"/>
<evidence type="ECO:0000256" key="4">
    <source>
        <dbReference type="SAM" id="Phobius"/>
    </source>
</evidence>
<dbReference type="Pfam" id="PF00535">
    <property type="entry name" value="Glycos_transf_2"/>
    <property type="match status" value="1"/>
</dbReference>
<evidence type="ECO:0000259" key="5">
    <source>
        <dbReference type="Pfam" id="PF00535"/>
    </source>
</evidence>